<gene>
    <name evidence="3" type="ORF">JD82_00415</name>
</gene>
<dbReference type="PANTHER" id="PTHR31284:SF10">
    <property type="entry name" value="ACID PHOSPHATASE-LIKE PROTEIN"/>
    <property type="match status" value="1"/>
</dbReference>
<comment type="caution">
    <text evidence="3">The sequence shown here is derived from an EMBL/GenBank/DDBJ whole genome shotgun (WGS) entry which is preliminary data.</text>
</comment>
<evidence type="ECO:0000313" key="4">
    <source>
        <dbReference type="Proteomes" id="UP000317303"/>
    </source>
</evidence>
<evidence type="ECO:0000313" key="3">
    <source>
        <dbReference type="EMBL" id="TWH18595.1"/>
    </source>
</evidence>
<feature type="signal peptide" evidence="2">
    <location>
        <begin position="1"/>
        <end position="26"/>
    </location>
</feature>
<keyword evidence="4" id="KW-1185">Reference proteome</keyword>
<dbReference type="InterPro" id="IPR005519">
    <property type="entry name" value="Acid_phosphat_B-like"/>
</dbReference>
<keyword evidence="1 2" id="KW-0732">Signal</keyword>
<name>A0A660CCM1_9PSEU</name>
<accession>A0A660CCM1</accession>
<dbReference type="Pfam" id="PF03767">
    <property type="entry name" value="Acid_phosphat_B"/>
    <property type="match status" value="1"/>
</dbReference>
<dbReference type="SUPFAM" id="SSF56784">
    <property type="entry name" value="HAD-like"/>
    <property type="match status" value="1"/>
</dbReference>
<protein>
    <submittedName>
        <fullName evidence="3">Putative acid phosphatase of HAD superfamily subfamily IIIB</fullName>
    </submittedName>
</protein>
<dbReference type="AlphaFoldDB" id="A0A660CCM1"/>
<evidence type="ECO:0000256" key="1">
    <source>
        <dbReference type="ARBA" id="ARBA00022729"/>
    </source>
</evidence>
<dbReference type="Gene3D" id="3.40.50.1000">
    <property type="entry name" value="HAD superfamily/HAD-like"/>
    <property type="match status" value="1"/>
</dbReference>
<dbReference type="Proteomes" id="UP000317303">
    <property type="component" value="Unassembled WGS sequence"/>
</dbReference>
<evidence type="ECO:0000256" key="2">
    <source>
        <dbReference type="SAM" id="SignalP"/>
    </source>
</evidence>
<feature type="chain" id="PRO_5039225426" evidence="2">
    <location>
        <begin position="27"/>
        <end position="256"/>
    </location>
</feature>
<proteinExistence type="predicted"/>
<dbReference type="RefSeq" id="WP_030534548.1">
    <property type="nucleotide sequence ID" value="NZ_JOIJ01000039.1"/>
</dbReference>
<dbReference type="OrthoDB" id="193314at2"/>
<sequence>MSRVRRLSGLALAAALGAGVAGGAAAVAGPGQDVAHGGGEPANLGQVKLDVQDYYGDWVDDEGKHHHSQDSRWAKDTQAELDRATRYLEQRLKRGVENPAIVLDIDDTSIVSYGWEADNDFGFDPAAQEDAINRGEFPANEATLELAQWADARGVDVYFLTGRDEHQKPASMRNLANMGYPEPADAFFDPETEEQVPDYLECGLDCTTVEYKSGTRAHLEQTGATVVLNVGDQYSDLEGGHAERSVKLPNPMYYID</sequence>
<reference evidence="3 4" key="1">
    <citation type="submission" date="2019-07" db="EMBL/GenBank/DDBJ databases">
        <title>R&amp;d 2014.</title>
        <authorList>
            <person name="Klenk H.-P."/>
        </authorList>
    </citation>
    <scope>NUCLEOTIDE SEQUENCE [LARGE SCALE GENOMIC DNA]</scope>
    <source>
        <strain evidence="3 4">DSM 43194</strain>
    </source>
</reference>
<dbReference type="EMBL" id="VLJV01000001">
    <property type="protein sequence ID" value="TWH18595.1"/>
    <property type="molecule type" value="Genomic_DNA"/>
</dbReference>
<dbReference type="InterPro" id="IPR023214">
    <property type="entry name" value="HAD_sf"/>
</dbReference>
<dbReference type="InterPro" id="IPR036412">
    <property type="entry name" value="HAD-like_sf"/>
</dbReference>
<dbReference type="PANTHER" id="PTHR31284">
    <property type="entry name" value="ACID PHOSPHATASE-LIKE PROTEIN"/>
    <property type="match status" value="1"/>
</dbReference>
<organism evidence="3 4">
    <name type="scientific">Prauserella rugosa</name>
    <dbReference type="NCBI Taxonomy" id="43354"/>
    <lineage>
        <taxon>Bacteria</taxon>
        <taxon>Bacillati</taxon>
        <taxon>Actinomycetota</taxon>
        <taxon>Actinomycetes</taxon>
        <taxon>Pseudonocardiales</taxon>
        <taxon>Pseudonocardiaceae</taxon>
        <taxon>Prauserella</taxon>
    </lineage>
</organism>